<reference evidence="2" key="1">
    <citation type="journal article" date="2015" name="MBio">
        <title>Eco-Evolutionary Dynamics of Episomes among Ecologically Cohesive Bacterial Populations.</title>
        <authorList>
            <person name="Xue H."/>
            <person name="Cordero O.X."/>
            <person name="Camas F.M."/>
            <person name="Trimble W."/>
            <person name="Meyer F."/>
            <person name="Guglielmini J."/>
            <person name="Rocha E.P."/>
            <person name="Polz M.F."/>
        </authorList>
    </citation>
    <scope>NUCLEOTIDE SEQUENCE</scope>
    <source>
        <strain evidence="2">FF_110</strain>
    </source>
</reference>
<protein>
    <submittedName>
        <fullName evidence="2">Uncharacterized protein</fullName>
    </submittedName>
</protein>
<evidence type="ECO:0000313" key="2">
    <source>
        <dbReference type="EMBL" id="AKN39006.1"/>
    </source>
</evidence>
<feature type="region of interest" description="Disordered" evidence="1">
    <location>
        <begin position="1"/>
        <end position="24"/>
    </location>
</feature>
<dbReference type="AlphaFoldDB" id="A0A0H3ZZU9"/>
<accession>A0A0H3ZZU9</accession>
<sequence length="233" mass="26356">MVSANDWGISSPWSEPEILPPESKPFELPTLHGDAPHFNTPVPALLPAPKINPDIIFESVLHCYPEKSKFKIDIDIVAGMKANMDEYNTNDWPEISEHYIGIVGKMPLYSTTEQSRERQWEYQRRTATATSVAAFTKALANRNYAYRTMGMYLALEARSQARVKKGIANVDEQIALLEKVAMTHRDVLTHEATLVEQRLALVAMCEESQSENMNRYLKKVAYFPKPIPSDSSP</sequence>
<dbReference type="EMBL" id="KP795628">
    <property type="protein sequence ID" value="AKN39006.1"/>
    <property type="molecule type" value="Genomic_DNA"/>
</dbReference>
<proteinExistence type="predicted"/>
<evidence type="ECO:0000256" key="1">
    <source>
        <dbReference type="SAM" id="MobiDB-lite"/>
    </source>
</evidence>
<name>A0A0H3ZZU9_9VIBR</name>
<organism evidence="2">
    <name type="scientific">Vibrio genomosp. F6</name>
    <dbReference type="NCBI Taxonomy" id="723172"/>
    <lineage>
        <taxon>Bacteria</taxon>
        <taxon>Pseudomonadati</taxon>
        <taxon>Pseudomonadota</taxon>
        <taxon>Gammaproteobacteria</taxon>
        <taxon>Vibrionales</taxon>
        <taxon>Vibrionaceae</taxon>
        <taxon>Vibrio</taxon>
    </lineage>
</organism>